<protein>
    <submittedName>
        <fullName evidence="1">Uncharacterized protein</fullName>
    </submittedName>
</protein>
<evidence type="ECO:0000313" key="2">
    <source>
        <dbReference type="Proteomes" id="UP000524246"/>
    </source>
</evidence>
<name>A0A7X9FTI7_9DELT</name>
<proteinExistence type="predicted"/>
<sequence length="55" mass="6303">MTRPSELSPKISLGARIFAAQNADDIDIQNEKIPIRVQKKNLYMVFWNIPSKTNT</sequence>
<organism evidence="1 2">
    <name type="scientific">SAR324 cluster bacterium</name>
    <dbReference type="NCBI Taxonomy" id="2024889"/>
    <lineage>
        <taxon>Bacteria</taxon>
        <taxon>Deltaproteobacteria</taxon>
        <taxon>SAR324 cluster</taxon>
    </lineage>
</organism>
<dbReference type="Proteomes" id="UP000524246">
    <property type="component" value="Unassembled WGS sequence"/>
</dbReference>
<reference evidence="1 2" key="1">
    <citation type="journal article" date="2020" name="Biotechnol. Biofuels">
        <title>New insights from the biogas microbiome by comprehensive genome-resolved metagenomics of nearly 1600 species originating from multiple anaerobic digesters.</title>
        <authorList>
            <person name="Campanaro S."/>
            <person name="Treu L."/>
            <person name="Rodriguez-R L.M."/>
            <person name="Kovalovszki A."/>
            <person name="Ziels R.M."/>
            <person name="Maus I."/>
            <person name="Zhu X."/>
            <person name="Kougias P.G."/>
            <person name="Basile A."/>
            <person name="Luo G."/>
            <person name="Schluter A."/>
            <person name="Konstantinidis K.T."/>
            <person name="Angelidaki I."/>
        </authorList>
    </citation>
    <scope>NUCLEOTIDE SEQUENCE [LARGE SCALE GENOMIC DNA]</scope>
    <source>
        <strain evidence="1">AS27yjCOA_65</strain>
    </source>
</reference>
<evidence type="ECO:0000313" key="1">
    <source>
        <dbReference type="EMBL" id="NMC63892.1"/>
    </source>
</evidence>
<gene>
    <name evidence="1" type="ORF">GYA55_12080</name>
</gene>
<comment type="caution">
    <text evidence="1">The sequence shown here is derived from an EMBL/GenBank/DDBJ whole genome shotgun (WGS) entry which is preliminary data.</text>
</comment>
<accession>A0A7X9FTI7</accession>
<dbReference type="AlphaFoldDB" id="A0A7X9FTI7"/>
<dbReference type="EMBL" id="JAAZON010000548">
    <property type="protein sequence ID" value="NMC63892.1"/>
    <property type="molecule type" value="Genomic_DNA"/>
</dbReference>